<feature type="transmembrane region" description="Helical" evidence="1">
    <location>
        <begin position="47"/>
        <end position="65"/>
    </location>
</feature>
<feature type="transmembrane region" description="Helical" evidence="1">
    <location>
        <begin position="209"/>
        <end position="226"/>
    </location>
</feature>
<keyword evidence="1" id="KW-1133">Transmembrane helix</keyword>
<keyword evidence="4" id="KW-1185">Reference proteome</keyword>
<dbReference type="PANTHER" id="PTHR36435">
    <property type="entry name" value="SLR1288 PROTEIN"/>
    <property type="match status" value="1"/>
</dbReference>
<proteinExistence type="predicted"/>
<dbReference type="EMBL" id="RZNY01000037">
    <property type="protein sequence ID" value="RUT40353.1"/>
    <property type="molecule type" value="Genomic_DNA"/>
</dbReference>
<dbReference type="Pfam" id="PF02517">
    <property type="entry name" value="Rce1-like"/>
    <property type="match status" value="2"/>
</dbReference>
<feature type="domain" description="CAAX prenyl protease 2/Lysostaphin resistance protein A-like" evidence="2">
    <location>
        <begin position="409"/>
        <end position="490"/>
    </location>
</feature>
<evidence type="ECO:0000313" key="3">
    <source>
        <dbReference type="EMBL" id="RUT40353.1"/>
    </source>
</evidence>
<gene>
    <name evidence="3" type="ORF">EJP82_25040</name>
</gene>
<dbReference type="GO" id="GO:0008237">
    <property type="term" value="F:metallopeptidase activity"/>
    <property type="evidence" value="ECO:0007669"/>
    <property type="project" value="UniProtKB-KW"/>
</dbReference>
<feature type="transmembrane region" description="Helical" evidence="1">
    <location>
        <begin position="434"/>
        <end position="457"/>
    </location>
</feature>
<feature type="transmembrane region" description="Helical" evidence="1">
    <location>
        <begin position="511"/>
        <end position="532"/>
    </location>
</feature>
<feature type="transmembrane region" description="Helical" evidence="1">
    <location>
        <begin position="488"/>
        <end position="505"/>
    </location>
</feature>
<accession>A0A433XZ40</accession>
<feature type="transmembrane region" description="Helical" evidence="1">
    <location>
        <begin position="400"/>
        <end position="422"/>
    </location>
</feature>
<dbReference type="InterPro" id="IPR052710">
    <property type="entry name" value="CAAX_protease"/>
</dbReference>
<feature type="transmembrane region" description="Helical" evidence="1">
    <location>
        <begin position="327"/>
        <end position="345"/>
    </location>
</feature>
<dbReference type="InterPro" id="IPR003675">
    <property type="entry name" value="Rce1/LyrA-like_dom"/>
</dbReference>
<feature type="transmembrane region" description="Helical" evidence="1">
    <location>
        <begin position="165"/>
        <end position="182"/>
    </location>
</feature>
<keyword evidence="3" id="KW-0645">Protease</keyword>
<name>A0A433XZ40_9BACL</name>
<feature type="transmembrane region" description="Helical" evidence="1">
    <location>
        <begin position="134"/>
        <end position="153"/>
    </location>
</feature>
<evidence type="ECO:0000256" key="1">
    <source>
        <dbReference type="SAM" id="Phobius"/>
    </source>
</evidence>
<feature type="transmembrane region" description="Helical" evidence="1">
    <location>
        <begin position="288"/>
        <end position="307"/>
    </location>
</feature>
<feature type="domain" description="CAAX prenyl protease 2/Lysostaphin resistance protein A-like" evidence="2">
    <location>
        <begin position="135"/>
        <end position="221"/>
    </location>
</feature>
<keyword evidence="3" id="KW-0378">Hydrolase</keyword>
<dbReference type="GO" id="GO:0004175">
    <property type="term" value="F:endopeptidase activity"/>
    <property type="evidence" value="ECO:0007669"/>
    <property type="project" value="UniProtKB-ARBA"/>
</dbReference>
<comment type="caution">
    <text evidence="3">The sequence shown here is derived from an EMBL/GenBank/DDBJ whole genome shotgun (WGS) entry which is preliminary data.</text>
</comment>
<dbReference type="OrthoDB" id="9782250at2"/>
<dbReference type="RefSeq" id="WP_127194792.1">
    <property type="nucleotide sequence ID" value="NZ_RZNY01000037.1"/>
</dbReference>
<feature type="transmembrane region" description="Helical" evidence="1">
    <location>
        <begin position="463"/>
        <end position="481"/>
    </location>
</feature>
<evidence type="ECO:0000259" key="2">
    <source>
        <dbReference type="Pfam" id="PF02517"/>
    </source>
</evidence>
<keyword evidence="1" id="KW-0812">Transmembrane</keyword>
<evidence type="ECO:0000313" key="4">
    <source>
        <dbReference type="Proteomes" id="UP000279446"/>
    </source>
</evidence>
<sequence length="558" mass="63022">MMRKFGFMILKVAILLGLYLIVFEVQELIMAQNESYKKLLESNVPVWLMINFCSIYLLLLIVYGIRNRMGKKKKTTLFEAAGFRQLRGKDLLLSLTIAVGCTFVFFGLMKFPFLPQQALDQMKAYVDIFGQAERFIFVLIGVGLVGAFMEEIFFRGLVFNQLRGALPFGAAYLLQAGIYAIFQPNLTISVIAFFLALIYGFIYTKTGSVWSTITIAVVMNVLIVSTKEVGLIDRIAQGSLLAYVILLTGFGCIILGLLQVAKRTPQTETASSELVAKLKPYLVMGGRLGLYIAIYFAVLQPLVHLWYNVLTEIDAIRPWLTAARNSSWGLVLNDIVAIPIYYFILRRYQKRDLIRECKFDKISFNSVWKIALLSICMGLWVTSMVKIPAVADTFPQFEQLFSSLVGGAPFTFIVFLIVHSIYKEVLFRGLVFNELNAVLPLGIVLVGNAFIYGILFFKLDPALTLYGGMGTIIFALLYFWYRSLWAPIIAEIGLFATYYIARNLYSHFDVAFNGYFVVLIVVCSLVVPPLMYRLWKQRPYGESSIIRTGKIQLEAGGK</sequence>
<feature type="transmembrane region" description="Helical" evidence="1">
    <location>
        <begin position="188"/>
        <end position="204"/>
    </location>
</feature>
<dbReference type="Proteomes" id="UP000279446">
    <property type="component" value="Unassembled WGS sequence"/>
</dbReference>
<dbReference type="GO" id="GO:0006508">
    <property type="term" value="P:proteolysis"/>
    <property type="evidence" value="ECO:0007669"/>
    <property type="project" value="UniProtKB-KW"/>
</dbReference>
<feature type="transmembrane region" description="Helical" evidence="1">
    <location>
        <begin position="366"/>
        <end position="388"/>
    </location>
</feature>
<protein>
    <submittedName>
        <fullName evidence="3">CPBP family intramembrane metalloprotease</fullName>
    </submittedName>
</protein>
<dbReference type="AlphaFoldDB" id="A0A433XZ40"/>
<dbReference type="GO" id="GO:0080120">
    <property type="term" value="P:CAAX-box protein maturation"/>
    <property type="evidence" value="ECO:0007669"/>
    <property type="project" value="UniProtKB-ARBA"/>
</dbReference>
<reference evidence="3 4" key="1">
    <citation type="submission" date="2018-12" db="EMBL/GenBank/DDBJ databases">
        <authorList>
            <person name="Sun L."/>
            <person name="Chen Z."/>
        </authorList>
    </citation>
    <scope>NUCLEOTIDE SEQUENCE [LARGE SCALE GENOMIC DNA]</scope>
    <source>
        <strain evidence="3 4">DSM 15890</strain>
    </source>
</reference>
<feature type="transmembrane region" description="Helical" evidence="1">
    <location>
        <begin position="238"/>
        <end position="258"/>
    </location>
</feature>
<keyword evidence="3" id="KW-0482">Metalloprotease</keyword>
<dbReference type="PANTHER" id="PTHR36435:SF1">
    <property type="entry name" value="CAAX AMINO TERMINAL PROTEASE FAMILY PROTEIN"/>
    <property type="match status" value="1"/>
</dbReference>
<feature type="transmembrane region" description="Helical" evidence="1">
    <location>
        <begin position="91"/>
        <end position="114"/>
    </location>
</feature>
<keyword evidence="1" id="KW-0472">Membrane</keyword>
<organism evidence="3 4">
    <name type="scientific">Paenibacillus anaericanus</name>
    <dbReference type="NCBI Taxonomy" id="170367"/>
    <lineage>
        <taxon>Bacteria</taxon>
        <taxon>Bacillati</taxon>
        <taxon>Bacillota</taxon>
        <taxon>Bacilli</taxon>
        <taxon>Bacillales</taxon>
        <taxon>Paenibacillaceae</taxon>
        <taxon>Paenibacillus</taxon>
    </lineage>
</organism>